<comment type="similarity">
    <text evidence="5">Belongs to the GHMP kinase family.</text>
</comment>
<name>A0AAU9EB48_9BACT</name>
<evidence type="ECO:0000256" key="1">
    <source>
        <dbReference type="ARBA" id="ARBA00022679"/>
    </source>
</evidence>
<dbReference type="InterPro" id="IPR001174">
    <property type="entry name" value="HddA/FKP"/>
</dbReference>
<proteinExistence type="inferred from homology"/>
<evidence type="ECO:0000256" key="5">
    <source>
        <dbReference type="ARBA" id="ARBA00038121"/>
    </source>
</evidence>
<keyword evidence="4" id="KW-0067">ATP-binding</keyword>
<dbReference type="SUPFAM" id="SSF54211">
    <property type="entry name" value="Ribosomal protein S5 domain 2-like"/>
    <property type="match status" value="1"/>
</dbReference>
<dbReference type="Proteomes" id="UP001366166">
    <property type="component" value="Chromosome"/>
</dbReference>
<dbReference type="InterPro" id="IPR006204">
    <property type="entry name" value="GHMP_kinase_N_dom"/>
</dbReference>
<accession>A0AAU9EB48</accession>
<organism evidence="8 9">
    <name type="scientific">Desulfoferula mesophila</name>
    <dbReference type="NCBI Taxonomy" id="3058419"/>
    <lineage>
        <taxon>Bacteria</taxon>
        <taxon>Pseudomonadati</taxon>
        <taxon>Thermodesulfobacteriota</taxon>
        <taxon>Desulfarculia</taxon>
        <taxon>Desulfarculales</taxon>
        <taxon>Desulfarculaceae</taxon>
        <taxon>Desulfoferula</taxon>
    </lineage>
</organism>
<dbReference type="Pfam" id="PF08544">
    <property type="entry name" value="GHMP_kinases_C"/>
    <property type="match status" value="1"/>
</dbReference>
<dbReference type="PANTHER" id="PTHR32463:SF0">
    <property type="entry name" value="L-FUCOSE KINASE"/>
    <property type="match status" value="1"/>
</dbReference>
<evidence type="ECO:0000313" key="9">
    <source>
        <dbReference type="Proteomes" id="UP001366166"/>
    </source>
</evidence>
<dbReference type="GO" id="GO:0050201">
    <property type="term" value="F:fucokinase activity"/>
    <property type="evidence" value="ECO:0007669"/>
    <property type="project" value="TreeGrafter"/>
</dbReference>
<keyword evidence="1" id="KW-0808">Transferase</keyword>
<dbReference type="GO" id="GO:0042352">
    <property type="term" value="P:GDP-L-fucose salvage"/>
    <property type="evidence" value="ECO:0007669"/>
    <property type="project" value="TreeGrafter"/>
</dbReference>
<dbReference type="GO" id="GO:0005524">
    <property type="term" value="F:ATP binding"/>
    <property type="evidence" value="ECO:0007669"/>
    <property type="project" value="UniProtKB-KW"/>
</dbReference>
<sequence length="350" mass="38530">MSSIAAGRQRPLSPNLCREYRMIISKAPVRISLGGGGTDLASYYSKFGGFLIAGGIDKYIFICINQRFERSIKLSYSKTEVVENVDQVQHKIFREALRLAGVENQVELSSIADVPANCGLGSSSSFTVALLTALRSYTRDFASLRELAEEACRIEIDILGAPIGKQDQYMAAFGGVTALTFDTDGTVHVEPLRMSGGKLVELEYNIGLFYTGIERSASDILSSQNQKTLEDDQGVIERLHGIKQIGLETRRLFEKGDLDSFGELLHQHWKTKKKLSTAISNPFIDEAYEEALRAGALGGKIMGAGGGGFFMFYCPGTKAKVIQRLSAMGLRYFPFRFDFEGAKIVANLRK</sequence>
<evidence type="ECO:0000259" key="6">
    <source>
        <dbReference type="Pfam" id="PF00288"/>
    </source>
</evidence>
<dbReference type="SUPFAM" id="SSF55060">
    <property type="entry name" value="GHMP Kinase, C-terminal domain"/>
    <property type="match status" value="1"/>
</dbReference>
<dbReference type="InterPro" id="IPR020568">
    <property type="entry name" value="Ribosomal_Su5_D2-typ_SF"/>
</dbReference>
<dbReference type="PIRSF" id="PIRSF036406">
    <property type="entry name" value="Hept_kin"/>
    <property type="match status" value="1"/>
</dbReference>
<keyword evidence="9" id="KW-1185">Reference proteome</keyword>
<dbReference type="EMBL" id="AP028679">
    <property type="protein sequence ID" value="BEQ14358.1"/>
    <property type="molecule type" value="Genomic_DNA"/>
</dbReference>
<dbReference type="InterPro" id="IPR013750">
    <property type="entry name" value="GHMP_kinase_C_dom"/>
</dbReference>
<dbReference type="Gene3D" id="3.30.230.120">
    <property type="match status" value="1"/>
</dbReference>
<feature type="domain" description="GHMP kinase C-terminal" evidence="7">
    <location>
        <begin position="251"/>
        <end position="328"/>
    </location>
</feature>
<dbReference type="InterPro" id="IPR014606">
    <property type="entry name" value="Heptose_7-P_kinase"/>
</dbReference>
<evidence type="ECO:0000256" key="2">
    <source>
        <dbReference type="ARBA" id="ARBA00022741"/>
    </source>
</evidence>
<dbReference type="InterPro" id="IPR052203">
    <property type="entry name" value="GHMP_Kinase-Related"/>
</dbReference>
<dbReference type="KEGG" id="dmp:FAK_14240"/>
<reference evidence="9" key="1">
    <citation type="journal article" date="2023" name="Arch. Microbiol.">
        <title>Desulfoferula mesophilus gen. nov. sp. nov., a mesophilic sulfate-reducing bacterium isolated from a brackish lake sediment.</title>
        <authorList>
            <person name="Watanabe T."/>
            <person name="Yabe T."/>
            <person name="Tsuji J.M."/>
            <person name="Fukui M."/>
        </authorList>
    </citation>
    <scope>NUCLEOTIDE SEQUENCE [LARGE SCALE GENOMIC DNA]</scope>
    <source>
        <strain evidence="9">12FAK</strain>
    </source>
</reference>
<dbReference type="PANTHER" id="PTHR32463">
    <property type="entry name" value="L-FUCOSE KINASE"/>
    <property type="match status" value="1"/>
</dbReference>
<feature type="domain" description="GHMP kinase N-terminal" evidence="6">
    <location>
        <begin position="97"/>
        <end position="175"/>
    </location>
</feature>
<dbReference type="Pfam" id="PF00288">
    <property type="entry name" value="GHMP_kinases_N"/>
    <property type="match status" value="1"/>
</dbReference>
<keyword evidence="3 8" id="KW-0418">Kinase</keyword>
<evidence type="ECO:0000313" key="8">
    <source>
        <dbReference type="EMBL" id="BEQ14358.1"/>
    </source>
</evidence>
<protein>
    <submittedName>
        <fullName evidence="8">GHMP kinase</fullName>
    </submittedName>
</protein>
<dbReference type="AlphaFoldDB" id="A0AAU9EB48"/>
<keyword evidence="2" id="KW-0547">Nucleotide-binding</keyword>
<dbReference type="InterPro" id="IPR036554">
    <property type="entry name" value="GHMP_kinase_C_sf"/>
</dbReference>
<evidence type="ECO:0000256" key="4">
    <source>
        <dbReference type="ARBA" id="ARBA00022840"/>
    </source>
</evidence>
<gene>
    <name evidence="8" type="ORF">FAK_14240</name>
</gene>
<evidence type="ECO:0000256" key="3">
    <source>
        <dbReference type="ARBA" id="ARBA00022777"/>
    </source>
</evidence>
<evidence type="ECO:0000259" key="7">
    <source>
        <dbReference type="Pfam" id="PF08544"/>
    </source>
</evidence>
<dbReference type="PRINTS" id="PR00960">
    <property type="entry name" value="LMBPPROTEIN"/>
</dbReference>